<gene>
    <name evidence="2" type="ORF">GCM10025868_02230</name>
</gene>
<proteinExistence type="predicted"/>
<protein>
    <submittedName>
        <fullName evidence="2">Uncharacterized protein</fullName>
    </submittedName>
</protein>
<organism evidence="2 3">
    <name type="scientific">Angustibacter aerolatus</name>
    <dbReference type="NCBI Taxonomy" id="1162965"/>
    <lineage>
        <taxon>Bacteria</taxon>
        <taxon>Bacillati</taxon>
        <taxon>Actinomycetota</taxon>
        <taxon>Actinomycetes</taxon>
        <taxon>Kineosporiales</taxon>
        <taxon>Kineosporiaceae</taxon>
    </lineage>
</organism>
<sequence length="68" mass="6988">MSGSRVAAHDAADRRTGRAAPVLPDVARLELAPGRVPQRGQHLAGARVVGHRVRVGTRSRSASGLAAG</sequence>
<dbReference type="Proteomes" id="UP001157017">
    <property type="component" value="Unassembled WGS sequence"/>
</dbReference>
<evidence type="ECO:0000256" key="1">
    <source>
        <dbReference type="SAM" id="MobiDB-lite"/>
    </source>
</evidence>
<reference evidence="3" key="1">
    <citation type="journal article" date="2019" name="Int. J. Syst. Evol. Microbiol.">
        <title>The Global Catalogue of Microorganisms (GCM) 10K type strain sequencing project: providing services to taxonomists for standard genome sequencing and annotation.</title>
        <authorList>
            <consortium name="The Broad Institute Genomics Platform"/>
            <consortium name="The Broad Institute Genome Sequencing Center for Infectious Disease"/>
            <person name="Wu L."/>
            <person name="Ma J."/>
        </authorList>
    </citation>
    <scope>NUCLEOTIDE SEQUENCE [LARGE SCALE GENOMIC DNA]</scope>
    <source>
        <strain evidence="3">NBRC 108730</strain>
    </source>
</reference>
<dbReference type="EMBL" id="BSUZ01000001">
    <property type="protein sequence ID" value="GMA84973.1"/>
    <property type="molecule type" value="Genomic_DNA"/>
</dbReference>
<name>A0ABQ6J9X6_9ACTN</name>
<feature type="compositionally biased region" description="Basic and acidic residues" evidence="1">
    <location>
        <begin position="7"/>
        <end position="16"/>
    </location>
</feature>
<evidence type="ECO:0000313" key="3">
    <source>
        <dbReference type="Proteomes" id="UP001157017"/>
    </source>
</evidence>
<feature type="region of interest" description="Disordered" evidence="1">
    <location>
        <begin position="1"/>
        <end position="20"/>
    </location>
</feature>
<keyword evidence="3" id="KW-1185">Reference proteome</keyword>
<evidence type="ECO:0000313" key="2">
    <source>
        <dbReference type="EMBL" id="GMA84973.1"/>
    </source>
</evidence>
<comment type="caution">
    <text evidence="2">The sequence shown here is derived from an EMBL/GenBank/DDBJ whole genome shotgun (WGS) entry which is preliminary data.</text>
</comment>
<accession>A0ABQ6J9X6</accession>